<evidence type="ECO:0000313" key="3">
    <source>
        <dbReference type="Proteomes" id="UP000192578"/>
    </source>
</evidence>
<sequence length="160" mass="17402">MSHSSSSRKSSSHRGSGGRVISDDKPLGKFSSSDRGSEKQAPAYRRWDQAAPHGSSVGARKPPPTSESSVEEQISRANAIADMGITDFMPQNFVSKRLADEEKSKLSVRKDPASKGLTGVLSGPVENLISPDILPKTEEERNARQAEIFTLLRKELLGRK</sequence>
<dbReference type="EMBL" id="MTYJ01000108">
    <property type="protein sequence ID" value="OQV14229.1"/>
    <property type="molecule type" value="Genomic_DNA"/>
</dbReference>
<dbReference type="AlphaFoldDB" id="A0A1W0WGA6"/>
<name>A0A1W0WGA6_HYPEX</name>
<feature type="compositionally biased region" description="Basic and acidic residues" evidence="1">
    <location>
        <begin position="104"/>
        <end position="113"/>
    </location>
</feature>
<gene>
    <name evidence="2" type="ORF">BV898_11583</name>
</gene>
<organism evidence="2 3">
    <name type="scientific">Hypsibius exemplaris</name>
    <name type="common">Freshwater tardigrade</name>
    <dbReference type="NCBI Taxonomy" id="2072580"/>
    <lineage>
        <taxon>Eukaryota</taxon>
        <taxon>Metazoa</taxon>
        <taxon>Ecdysozoa</taxon>
        <taxon>Tardigrada</taxon>
        <taxon>Eutardigrada</taxon>
        <taxon>Parachela</taxon>
        <taxon>Hypsibioidea</taxon>
        <taxon>Hypsibiidae</taxon>
        <taxon>Hypsibius</taxon>
    </lineage>
</organism>
<feature type="region of interest" description="Disordered" evidence="1">
    <location>
        <begin position="104"/>
        <end position="133"/>
    </location>
</feature>
<protein>
    <submittedName>
        <fullName evidence="2">Uncharacterized protein</fullName>
    </submittedName>
</protein>
<evidence type="ECO:0000313" key="2">
    <source>
        <dbReference type="EMBL" id="OQV14229.1"/>
    </source>
</evidence>
<accession>A0A1W0WGA6</accession>
<dbReference type="Proteomes" id="UP000192578">
    <property type="component" value="Unassembled WGS sequence"/>
</dbReference>
<evidence type="ECO:0000256" key="1">
    <source>
        <dbReference type="SAM" id="MobiDB-lite"/>
    </source>
</evidence>
<feature type="region of interest" description="Disordered" evidence="1">
    <location>
        <begin position="1"/>
        <end position="73"/>
    </location>
</feature>
<proteinExistence type="predicted"/>
<keyword evidence="3" id="KW-1185">Reference proteome</keyword>
<comment type="caution">
    <text evidence="2">The sequence shown here is derived from an EMBL/GenBank/DDBJ whole genome shotgun (WGS) entry which is preliminary data.</text>
</comment>
<reference evidence="3" key="1">
    <citation type="submission" date="2017-01" db="EMBL/GenBank/DDBJ databases">
        <title>Comparative genomics of anhydrobiosis in the tardigrade Hypsibius dujardini.</title>
        <authorList>
            <person name="Yoshida Y."/>
            <person name="Koutsovoulos G."/>
            <person name="Laetsch D."/>
            <person name="Stevens L."/>
            <person name="Kumar S."/>
            <person name="Horikawa D."/>
            <person name="Ishino K."/>
            <person name="Komine S."/>
            <person name="Tomita M."/>
            <person name="Blaxter M."/>
            <person name="Arakawa K."/>
        </authorList>
    </citation>
    <scope>NUCLEOTIDE SEQUENCE [LARGE SCALE GENOMIC DNA]</scope>
    <source>
        <strain evidence="3">Z151</strain>
    </source>
</reference>